<dbReference type="Proteomes" id="UP000224634">
    <property type="component" value="Unassembled WGS sequence"/>
</dbReference>
<gene>
    <name evidence="1" type="ORF">AJ80_02242</name>
</gene>
<reference evidence="1 2" key="1">
    <citation type="submission" date="2017-10" db="EMBL/GenBank/DDBJ databases">
        <title>Comparative genomics in systemic dimorphic fungi from Ajellomycetaceae.</title>
        <authorList>
            <person name="Munoz J.F."/>
            <person name="Mcewen J.G."/>
            <person name="Clay O.K."/>
            <person name="Cuomo C.A."/>
        </authorList>
    </citation>
    <scope>NUCLEOTIDE SEQUENCE [LARGE SCALE GENOMIC DNA]</scope>
    <source>
        <strain evidence="1 2">UAMH7299</strain>
    </source>
</reference>
<accession>A0A2B7YPP4</accession>
<evidence type="ECO:0000313" key="1">
    <source>
        <dbReference type="EMBL" id="PGH23636.1"/>
    </source>
</evidence>
<sequence length="59" mass="6542">MAKNGKQNQYLQDYDEFDTSLMTTTTTLGLAAYLLDVDFSTQSEHIKIALRGGDLGLEV</sequence>
<protein>
    <submittedName>
        <fullName evidence="1">Uncharacterized protein</fullName>
    </submittedName>
</protein>
<keyword evidence="2" id="KW-1185">Reference proteome</keyword>
<dbReference type="EMBL" id="PDNA01000021">
    <property type="protein sequence ID" value="PGH23636.1"/>
    <property type="molecule type" value="Genomic_DNA"/>
</dbReference>
<name>A0A2B7YPP4_POLH7</name>
<proteinExistence type="predicted"/>
<organism evidence="1 2">
    <name type="scientific">Polytolypa hystricis (strain UAMH7299)</name>
    <dbReference type="NCBI Taxonomy" id="1447883"/>
    <lineage>
        <taxon>Eukaryota</taxon>
        <taxon>Fungi</taxon>
        <taxon>Dikarya</taxon>
        <taxon>Ascomycota</taxon>
        <taxon>Pezizomycotina</taxon>
        <taxon>Eurotiomycetes</taxon>
        <taxon>Eurotiomycetidae</taxon>
        <taxon>Onygenales</taxon>
        <taxon>Onygenales incertae sedis</taxon>
        <taxon>Polytolypa</taxon>
    </lineage>
</organism>
<evidence type="ECO:0000313" key="2">
    <source>
        <dbReference type="Proteomes" id="UP000224634"/>
    </source>
</evidence>
<comment type="caution">
    <text evidence="1">The sequence shown here is derived from an EMBL/GenBank/DDBJ whole genome shotgun (WGS) entry which is preliminary data.</text>
</comment>
<dbReference type="AlphaFoldDB" id="A0A2B7YPP4"/>